<keyword evidence="2" id="KW-0732">Signal</keyword>
<dbReference type="PROSITE" id="PS51257">
    <property type="entry name" value="PROKAR_LIPOPROTEIN"/>
    <property type="match status" value="1"/>
</dbReference>
<evidence type="ECO:0000313" key="4">
    <source>
        <dbReference type="Proteomes" id="UP001596058"/>
    </source>
</evidence>
<proteinExistence type="predicted"/>
<evidence type="ECO:0000256" key="1">
    <source>
        <dbReference type="SAM" id="MobiDB-lite"/>
    </source>
</evidence>
<keyword evidence="4" id="KW-1185">Reference proteome</keyword>
<organism evidence="3 4">
    <name type="scientific">Nonomuraea insulae</name>
    <dbReference type="NCBI Taxonomy" id="1616787"/>
    <lineage>
        <taxon>Bacteria</taxon>
        <taxon>Bacillati</taxon>
        <taxon>Actinomycetota</taxon>
        <taxon>Actinomycetes</taxon>
        <taxon>Streptosporangiales</taxon>
        <taxon>Streptosporangiaceae</taxon>
        <taxon>Nonomuraea</taxon>
    </lineage>
</organism>
<name>A0ABW1D3P9_9ACTN</name>
<dbReference type="Proteomes" id="UP001596058">
    <property type="component" value="Unassembled WGS sequence"/>
</dbReference>
<dbReference type="EMBL" id="JBHSPA010000063">
    <property type="protein sequence ID" value="MFC5831333.1"/>
    <property type="molecule type" value="Genomic_DNA"/>
</dbReference>
<protein>
    <recommendedName>
        <fullName evidence="5">Lipoprotein</fullName>
    </recommendedName>
</protein>
<reference evidence="4" key="1">
    <citation type="journal article" date="2019" name="Int. J. Syst. Evol. Microbiol.">
        <title>The Global Catalogue of Microorganisms (GCM) 10K type strain sequencing project: providing services to taxonomists for standard genome sequencing and annotation.</title>
        <authorList>
            <consortium name="The Broad Institute Genomics Platform"/>
            <consortium name="The Broad Institute Genome Sequencing Center for Infectious Disease"/>
            <person name="Wu L."/>
            <person name="Ma J."/>
        </authorList>
    </citation>
    <scope>NUCLEOTIDE SEQUENCE [LARGE SCALE GENOMIC DNA]</scope>
    <source>
        <strain evidence="4">CCUG 53903</strain>
    </source>
</reference>
<feature type="region of interest" description="Disordered" evidence="1">
    <location>
        <begin position="61"/>
        <end position="85"/>
    </location>
</feature>
<sequence length="168" mass="17567">MRLIATALLVVLAAAGCGNQQSGTGVASIATGSARPSAATPTATADPQEQGRKWARCMREHGVQVDDPDPNGGGGLNVTADKADKGKIQEAMEACRGTAPFMDRKASKPQDIDQLRAFAQCMRDNGVDMPDPNPDGTFGTSAIDRNDAGFKKAFDACRGKFPKRGTGK</sequence>
<evidence type="ECO:0000313" key="3">
    <source>
        <dbReference type="EMBL" id="MFC5831333.1"/>
    </source>
</evidence>
<accession>A0ABW1D3P9</accession>
<comment type="caution">
    <text evidence="3">The sequence shown here is derived from an EMBL/GenBank/DDBJ whole genome shotgun (WGS) entry which is preliminary data.</text>
</comment>
<evidence type="ECO:0000256" key="2">
    <source>
        <dbReference type="SAM" id="SignalP"/>
    </source>
</evidence>
<evidence type="ECO:0008006" key="5">
    <source>
        <dbReference type="Google" id="ProtNLM"/>
    </source>
</evidence>
<feature type="chain" id="PRO_5046007057" description="Lipoprotein" evidence="2">
    <location>
        <begin position="23"/>
        <end position="168"/>
    </location>
</feature>
<dbReference type="RefSeq" id="WP_379520807.1">
    <property type="nucleotide sequence ID" value="NZ_JBHSPA010000063.1"/>
</dbReference>
<gene>
    <name evidence="3" type="ORF">ACFPZ3_46425</name>
</gene>
<feature type="signal peptide" evidence="2">
    <location>
        <begin position="1"/>
        <end position="22"/>
    </location>
</feature>